<organism evidence="2 3">
    <name type="scientific">Ampelomyces quisqualis</name>
    <name type="common">Powdery mildew agent</name>
    <dbReference type="NCBI Taxonomy" id="50730"/>
    <lineage>
        <taxon>Eukaryota</taxon>
        <taxon>Fungi</taxon>
        <taxon>Dikarya</taxon>
        <taxon>Ascomycota</taxon>
        <taxon>Pezizomycotina</taxon>
        <taxon>Dothideomycetes</taxon>
        <taxon>Pleosporomycetidae</taxon>
        <taxon>Pleosporales</taxon>
        <taxon>Pleosporineae</taxon>
        <taxon>Phaeosphaeriaceae</taxon>
        <taxon>Ampelomyces</taxon>
    </lineage>
</organism>
<feature type="region of interest" description="Disordered" evidence="1">
    <location>
        <begin position="120"/>
        <end position="152"/>
    </location>
</feature>
<proteinExistence type="predicted"/>
<dbReference type="EMBL" id="ML979141">
    <property type="protein sequence ID" value="KAF1912064.1"/>
    <property type="molecule type" value="Genomic_DNA"/>
</dbReference>
<accession>A0A6A5QC52</accession>
<gene>
    <name evidence="2" type="ORF">BDU57DRAFT_564702</name>
</gene>
<evidence type="ECO:0000313" key="2">
    <source>
        <dbReference type="EMBL" id="KAF1912064.1"/>
    </source>
</evidence>
<protein>
    <submittedName>
        <fullName evidence="2">Uncharacterized protein</fullName>
    </submittedName>
</protein>
<feature type="region of interest" description="Disordered" evidence="1">
    <location>
        <begin position="44"/>
        <end position="71"/>
    </location>
</feature>
<sequence length="152" mass="17566">MDEVTLLDRDIKMFSPYDSNYRREYFFLALQLLHTNESHVNNTKTSFVKREKREKKAKDTAAMDTWDNPFPVSRTPASRNLLHIQLSKHSRSSLSQARIRLSRFLYSLLHRYVAPDTMTLDSTQQVPTKEQNDSETELSKRSSNTGGLGLGL</sequence>
<evidence type="ECO:0000313" key="3">
    <source>
        <dbReference type="Proteomes" id="UP000800096"/>
    </source>
</evidence>
<keyword evidence="3" id="KW-1185">Reference proteome</keyword>
<feature type="compositionally biased region" description="Polar residues" evidence="1">
    <location>
        <begin position="120"/>
        <end position="129"/>
    </location>
</feature>
<feature type="compositionally biased region" description="Basic and acidic residues" evidence="1">
    <location>
        <begin position="48"/>
        <end position="61"/>
    </location>
</feature>
<evidence type="ECO:0000256" key="1">
    <source>
        <dbReference type="SAM" id="MobiDB-lite"/>
    </source>
</evidence>
<name>A0A6A5QC52_AMPQU</name>
<dbReference type="Proteomes" id="UP000800096">
    <property type="component" value="Unassembled WGS sequence"/>
</dbReference>
<dbReference type="AlphaFoldDB" id="A0A6A5QC52"/>
<reference evidence="2" key="1">
    <citation type="journal article" date="2020" name="Stud. Mycol.">
        <title>101 Dothideomycetes genomes: a test case for predicting lifestyles and emergence of pathogens.</title>
        <authorList>
            <person name="Haridas S."/>
            <person name="Albert R."/>
            <person name="Binder M."/>
            <person name="Bloem J."/>
            <person name="Labutti K."/>
            <person name="Salamov A."/>
            <person name="Andreopoulos B."/>
            <person name="Baker S."/>
            <person name="Barry K."/>
            <person name="Bills G."/>
            <person name="Bluhm B."/>
            <person name="Cannon C."/>
            <person name="Castanera R."/>
            <person name="Culley D."/>
            <person name="Daum C."/>
            <person name="Ezra D."/>
            <person name="Gonzalez J."/>
            <person name="Henrissat B."/>
            <person name="Kuo A."/>
            <person name="Liang C."/>
            <person name="Lipzen A."/>
            <person name="Lutzoni F."/>
            <person name="Magnuson J."/>
            <person name="Mondo S."/>
            <person name="Nolan M."/>
            <person name="Ohm R."/>
            <person name="Pangilinan J."/>
            <person name="Park H.-J."/>
            <person name="Ramirez L."/>
            <person name="Alfaro M."/>
            <person name="Sun H."/>
            <person name="Tritt A."/>
            <person name="Yoshinaga Y."/>
            <person name="Zwiers L.-H."/>
            <person name="Turgeon B."/>
            <person name="Goodwin S."/>
            <person name="Spatafora J."/>
            <person name="Crous P."/>
            <person name="Grigoriev I."/>
        </authorList>
    </citation>
    <scope>NUCLEOTIDE SEQUENCE</scope>
    <source>
        <strain evidence="2">HMLAC05119</strain>
    </source>
</reference>